<name>A0A6G1K4P4_9PLEO</name>
<evidence type="ECO:0000313" key="3">
    <source>
        <dbReference type="Proteomes" id="UP000799428"/>
    </source>
</evidence>
<feature type="compositionally biased region" description="Polar residues" evidence="1">
    <location>
        <begin position="26"/>
        <end position="35"/>
    </location>
</feature>
<feature type="region of interest" description="Disordered" evidence="1">
    <location>
        <begin position="1"/>
        <end position="54"/>
    </location>
</feature>
<dbReference type="Proteomes" id="UP000799428">
    <property type="component" value="Unassembled WGS sequence"/>
</dbReference>
<evidence type="ECO:0000256" key="1">
    <source>
        <dbReference type="SAM" id="MobiDB-lite"/>
    </source>
</evidence>
<proteinExistence type="predicted"/>
<dbReference type="PANTHER" id="PTHR42085">
    <property type="entry name" value="F-BOX DOMAIN-CONTAINING PROTEIN"/>
    <property type="match status" value="1"/>
</dbReference>
<protein>
    <recommendedName>
        <fullName evidence="4">F-box domain-containing protein</fullName>
    </recommendedName>
</protein>
<dbReference type="EMBL" id="MU005773">
    <property type="protein sequence ID" value="KAF2707846.1"/>
    <property type="molecule type" value="Genomic_DNA"/>
</dbReference>
<dbReference type="InterPro" id="IPR038883">
    <property type="entry name" value="AN11006-like"/>
</dbReference>
<accession>A0A6G1K4P4</accession>
<gene>
    <name evidence="2" type="ORF">K504DRAFT_492466</name>
</gene>
<reference evidence="2" key="1">
    <citation type="journal article" date="2020" name="Stud. Mycol.">
        <title>101 Dothideomycetes genomes: a test case for predicting lifestyles and emergence of pathogens.</title>
        <authorList>
            <person name="Haridas S."/>
            <person name="Albert R."/>
            <person name="Binder M."/>
            <person name="Bloem J."/>
            <person name="Labutti K."/>
            <person name="Salamov A."/>
            <person name="Andreopoulos B."/>
            <person name="Baker S."/>
            <person name="Barry K."/>
            <person name="Bills G."/>
            <person name="Bluhm B."/>
            <person name="Cannon C."/>
            <person name="Castanera R."/>
            <person name="Culley D."/>
            <person name="Daum C."/>
            <person name="Ezra D."/>
            <person name="Gonzalez J."/>
            <person name="Henrissat B."/>
            <person name="Kuo A."/>
            <person name="Liang C."/>
            <person name="Lipzen A."/>
            <person name="Lutzoni F."/>
            <person name="Magnuson J."/>
            <person name="Mondo S."/>
            <person name="Nolan M."/>
            <person name="Ohm R."/>
            <person name="Pangilinan J."/>
            <person name="Park H.-J."/>
            <person name="Ramirez L."/>
            <person name="Alfaro M."/>
            <person name="Sun H."/>
            <person name="Tritt A."/>
            <person name="Yoshinaga Y."/>
            <person name="Zwiers L.-H."/>
            <person name="Turgeon B."/>
            <person name="Goodwin S."/>
            <person name="Spatafora J."/>
            <person name="Crous P."/>
            <person name="Grigoriev I."/>
        </authorList>
    </citation>
    <scope>NUCLEOTIDE SEQUENCE</scope>
    <source>
        <strain evidence="2">CBS 279.74</strain>
    </source>
</reference>
<evidence type="ECO:0000313" key="2">
    <source>
        <dbReference type="EMBL" id="KAF2707846.1"/>
    </source>
</evidence>
<dbReference type="PANTHER" id="PTHR42085:SF1">
    <property type="entry name" value="F-BOX DOMAIN-CONTAINING PROTEIN"/>
    <property type="match status" value="1"/>
</dbReference>
<dbReference type="OrthoDB" id="3795901at2759"/>
<organism evidence="2 3">
    <name type="scientific">Pleomassaria siparia CBS 279.74</name>
    <dbReference type="NCBI Taxonomy" id="1314801"/>
    <lineage>
        <taxon>Eukaryota</taxon>
        <taxon>Fungi</taxon>
        <taxon>Dikarya</taxon>
        <taxon>Ascomycota</taxon>
        <taxon>Pezizomycotina</taxon>
        <taxon>Dothideomycetes</taxon>
        <taxon>Pleosporomycetidae</taxon>
        <taxon>Pleosporales</taxon>
        <taxon>Pleomassariaceae</taxon>
        <taxon>Pleomassaria</taxon>
    </lineage>
</organism>
<evidence type="ECO:0008006" key="4">
    <source>
        <dbReference type="Google" id="ProtNLM"/>
    </source>
</evidence>
<keyword evidence="3" id="KW-1185">Reference proteome</keyword>
<feature type="region of interest" description="Disordered" evidence="1">
    <location>
        <begin position="140"/>
        <end position="178"/>
    </location>
</feature>
<dbReference type="AlphaFoldDB" id="A0A6G1K4P4"/>
<feature type="compositionally biased region" description="Polar residues" evidence="1">
    <location>
        <begin position="148"/>
        <end position="157"/>
    </location>
</feature>
<sequence>MAPRNPRLQVPPRVPLKRRPAPAHSSDGTLDQDNPSGDEHDAKAPVSPVKKKNKNFDAILSGRISKSQSFMNRLKDAKLEKKMINAVTNTILHPGPESDTEEKEKEKNGFPFLRLPGELRNDIYRLTTLDTKQALLMHLPRRGGLRPRSSNRPNYSEQLGDDPPAEEKKKRRKKDIAKEPMRPFFGLTQVCRQIRTEYRPMHLLSQEVGLDFTHVGIYIDCFYPESTRNALFFSVGAAALQERDRQGTPFVGNITIALSSTLKPEESGPRGTNILPLLDTWANSERIEAGFGRYHETRSRVPYNPETDGEAKDLYRLFGRKVEAGRRCGKMNMSWRHILRNRVLAEIRVIRQPLAGVLITAPALAPAPAPAPGILPPPAHPTAVAAAVAAAPAGVAVPLTPQAPNMVGHFPPVGTITTRPRRPYFQILFKPEHAHAWCTSEDSDPPFGWLKNHGFAGMEHFQVKVGVLNTTRSTAATAAANVLTPSVGRDYRL</sequence>